<dbReference type="OrthoDB" id="679547at2"/>
<evidence type="ECO:0000256" key="1">
    <source>
        <dbReference type="SAM" id="MobiDB-lite"/>
    </source>
</evidence>
<evidence type="ECO:0008006" key="5">
    <source>
        <dbReference type="Google" id="ProtNLM"/>
    </source>
</evidence>
<evidence type="ECO:0000256" key="2">
    <source>
        <dbReference type="SAM" id="SignalP"/>
    </source>
</evidence>
<dbReference type="InterPro" id="IPR037066">
    <property type="entry name" value="Plug_dom_sf"/>
</dbReference>
<feature type="chain" id="PRO_5024314423" description="TonB-dependent Receptor Plug Domain" evidence="2">
    <location>
        <begin position="22"/>
        <end position="797"/>
    </location>
</feature>
<dbReference type="RefSeq" id="WP_138658720.1">
    <property type="nucleotide sequence ID" value="NZ_VATY01000003.1"/>
</dbReference>
<keyword evidence="4" id="KW-1185">Reference proteome</keyword>
<feature type="signal peptide" evidence="2">
    <location>
        <begin position="1"/>
        <end position="21"/>
    </location>
</feature>
<dbReference type="SUPFAM" id="SSF56935">
    <property type="entry name" value="Porins"/>
    <property type="match status" value="1"/>
</dbReference>
<dbReference type="AlphaFoldDB" id="A0A5S3PNA7"/>
<accession>A0A5S3PNA7</accession>
<dbReference type="EMBL" id="VATY01000003">
    <property type="protein sequence ID" value="TMM55851.1"/>
    <property type="molecule type" value="Genomic_DNA"/>
</dbReference>
<comment type="caution">
    <text evidence="3">The sequence shown here is derived from an EMBL/GenBank/DDBJ whole genome shotgun (WGS) entry which is preliminary data.</text>
</comment>
<reference evidence="3 4" key="1">
    <citation type="submission" date="2019-05" db="EMBL/GenBank/DDBJ databases">
        <authorList>
            <person name="Zhang J.-Y."/>
            <person name="Feg X."/>
            <person name="Du Z.-J."/>
        </authorList>
    </citation>
    <scope>NUCLEOTIDE SEQUENCE [LARGE SCALE GENOMIC DNA]</scope>
    <source>
        <strain evidence="3 4">RZ26</strain>
    </source>
</reference>
<dbReference type="Proteomes" id="UP000310314">
    <property type="component" value="Unassembled WGS sequence"/>
</dbReference>
<name>A0A5S3PNA7_9FLAO</name>
<evidence type="ECO:0000313" key="4">
    <source>
        <dbReference type="Proteomes" id="UP000310314"/>
    </source>
</evidence>
<organism evidence="3 4">
    <name type="scientific">Maribacter algarum</name>
    <name type="common">ex Zhang et al. 2020</name>
    <dbReference type="NCBI Taxonomy" id="2578118"/>
    <lineage>
        <taxon>Bacteria</taxon>
        <taxon>Pseudomonadati</taxon>
        <taxon>Bacteroidota</taxon>
        <taxon>Flavobacteriia</taxon>
        <taxon>Flavobacteriales</taxon>
        <taxon>Flavobacteriaceae</taxon>
        <taxon>Maribacter</taxon>
    </lineage>
</organism>
<protein>
    <recommendedName>
        <fullName evidence="5">TonB-dependent Receptor Plug Domain</fullName>
    </recommendedName>
</protein>
<dbReference type="Gene3D" id="2.170.130.10">
    <property type="entry name" value="TonB-dependent receptor, plug domain"/>
    <property type="match status" value="1"/>
</dbReference>
<gene>
    <name evidence="3" type="ORF">FEE95_14465</name>
</gene>
<proteinExistence type="predicted"/>
<feature type="region of interest" description="Disordered" evidence="1">
    <location>
        <begin position="523"/>
        <end position="551"/>
    </location>
</feature>
<evidence type="ECO:0000313" key="3">
    <source>
        <dbReference type="EMBL" id="TMM55851.1"/>
    </source>
</evidence>
<keyword evidence="2" id="KW-0732">Signal</keyword>
<sequence length="797" mass="89796">MRITILKLAVALLFYCPYLLAQGNSAKEYSINKLKQTAIQDASIRDSLFLWQERVVLHTDKSLVVKDEPLFFKAYMLTGPNRLRVNASNVLIVDLVDSSGEAILTQYHGIKSGATSGSLDIPKKLADGNYFIRAYTRWMKNYGESFYYSKRLVISGDKKELSDDSSPAFKVTFHPEGGHLFNSLANRVVIKAVTENGTPAKLQGTIVSESGSISMPISKYDSGLFSATFTPRANEVYQLTTSDGRTFNLPRAVDEGYQLSVNNLDSSKIIIIIKPTKTSKSNVLHLKGEMAGVTYFKKNLKVDEGEVKLDILKNDIPHGIMKISLFDENREWASRFINIEGYNRLNLEIFPLERNEEENGIAIKLLVKDNLGNPVETELSLSARSLRNESPFLNEQFQEEHFWATSSKSRNREVRFLNDIRMIAADTASFDFSSTFSEQKIQYPFQKGLELYGYAYDLNNTLLKNKEVQVISGGKENVLVKEEKTDDNGMLRLTDLNLTGENEMVFRTKGDDSKSRLVKFSQIENPTEDSKEINKRTNRKRDSKKPLQPSVWQPIDTTGLIELDEVDVKEGRIKKRASAPVYGIKARQGRVVIQDPKRPKSIFELLIKIPGITVSGNPNSPNIGSSGEIFGNAPTQSGSTLDQPGPLWVVDGMMLENSNVFQTSWGLTENDIERIEFISPYNSDASMWGSRADKGVFLIYTRNGSDIDYVSRKEGQFTFKGYHKSIGYDSYNRKLLKRSRKDQVSLFWDPNVKTDENGEAIVRFKTPPNFDNIMVNAKTITEKGEIGSGKAIIRVIE</sequence>